<organism evidence="2 4">
    <name type="scientific">Brassica cretica</name>
    <name type="common">Mustard</name>
    <dbReference type="NCBI Taxonomy" id="69181"/>
    <lineage>
        <taxon>Eukaryota</taxon>
        <taxon>Viridiplantae</taxon>
        <taxon>Streptophyta</taxon>
        <taxon>Embryophyta</taxon>
        <taxon>Tracheophyta</taxon>
        <taxon>Spermatophyta</taxon>
        <taxon>Magnoliopsida</taxon>
        <taxon>eudicotyledons</taxon>
        <taxon>Gunneridae</taxon>
        <taxon>Pentapetalae</taxon>
        <taxon>rosids</taxon>
        <taxon>malvids</taxon>
        <taxon>Brassicales</taxon>
        <taxon>Brassicaceae</taxon>
        <taxon>Brassiceae</taxon>
        <taxon>Brassica</taxon>
    </lineage>
</organism>
<evidence type="ECO:0000256" key="1">
    <source>
        <dbReference type="SAM" id="MobiDB-lite"/>
    </source>
</evidence>
<feature type="compositionally biased region" description="Basic and acidic residues" evidence="1">
    <location>
        <begin position="1"/>
        <end position="10"/>
    </location>
</feature>
<reference evidence="2" key="1">
    <citation type="submission" date="2019-12" db="EMBL/GenBank/DDBJ databases">
        <title>Genome sequencing and annotation of Brassica cretica.</title>
        <authorList>
            <person name="Studholme D.J."/>
            <person name="Sarris P."/>
        </authorList>
    </citation>
    <scope>NUCLEOTIDE SEQUENCE</scope>
    <source>
        <strain evidence="2">PFS-109/04</strain>
        <tissue evidence="2">Leaf</tissue>
    </source>
</reference>
<name>A0A8S9NKR5_BRACR</name>
<evidence type="ECO:0000313" key="4">
    <source>
        <dbReference type="Proteomes" id="UP000712600"/>
    </source>
</evidence>
<gene>
    <name evidence="3" type="ORF">F2Q69_00002859</name>
    <name evidence="2" type="ORF">F2Q69_00002860</name>
</gene>
<accession>A0A8S9NKR5</accession>
<evidence type="ECO:0000313" key="2">
    <source>
        <dbReference type="EMBL" id="KAF3505708.1"/>
    </source>
</evidence>
<sequence>MSLKGPDHTARIRAQGGGVRGRGNRATRGKDFEATTEILKSTHYKGRGRKTKEQASKTLERATHLLRSCCLPILRFFLDRSHLYHSI</sequence>
<evidence type="ECO:0000313" key="3">
    <source>
        <dbReference type="EMBL" id="KAF3506741.1"/>
    </source>
</evidence>
<proteinExistence type="predicted"/>
<dbReference type="EMBL" id="QGKX02001521">
    <property type="protein sequence ID" value="KAF3506741.1"/>
    <property type="molecule type" value="Genomic_DNA"/>
</dbReference>
<dbReference type="Proteomes" id="UP000712600">
    <property type="component" value="Unassembled WGS sequence"/>
</dbReference>
<protein>
    <submittedName>
        <fullName evidence="2">Uncharacterized protein</fullName>
    </submittedName>
</protein>
<dbReference type="EMBL" id="QGKX02001521">
    <property type="protein sequence ID" value="KAF3505708.1"/>
    <property type="molecule type" value="Genomic_DNA"/>
</dbReference>
<feature type="region of interest" description="Disordered" evidence="1">
    <location>
        <begin position="1"/>
        <end position="29"/>
    </location>
</feature>
<comment type="caution">
    <text evidence="2">The sequence shown here is derived from an EMBL/GenBank/DDBJ whole genome shotgun (WGS) entry which is preliminary data.</text>
</comment>
<dbReference type="AlphaFoldDB" id="A0A8S9NKR5"/>